<gene>
    <name evidence="2" type="ORF">HGK34_02595</name>
</gene>
<dbReference type="PANTHER" id="PTHR42951">
    <property type="entry name" value="METALLO-BETA-LACTAMASE DOMAIN-CONTAINING"/>
    <property type="match status" value="1"/>
</dbReference>
<accession>A0ABS1LG15</accession>
<protein>
    <submittedName>
        <fullName evidence="2">MBL fold metallo-hydrolase</fullName>
    </submittedName>
</protein>
<dbReference type="SMART" id="SM00849">
    <property type="entry name" value="Lactamase_B"/>
    <property type="match status" value="1"/>
</dbReference>
<dbReference type="InterPro" id="IPR036866">
    <property type="entry name" value="RibonucZ/Hydroxyglut_hydro"/>
</dbReference>
<dbReference type="EMBL" id="JABBYC010000002">
    <property type="protein sequence ID" value="MBL0885180.1"/>
    <property type="molecule type" value="Genomic_DNA"/>
</dbReference>
<evidence type="ECO:0000259" key="1">
    <source>
        <dbReference type="SMART" id="SM00849"/>
    </source>
</evidence>
<evidence type="ECO:0000313" key="3">
    <source>
        <dbReference type="Proteomes" id="UP000675409"/>
    </source>
</evidence>
<sequence>MRGRRHARGSEGTVAVDLLQSTAYAVRGDRTVLVDAGPAGSGRRLLRGLARAGVEREEISLIVLTHCHPDHAGGAAELRRLLGVPVAVHQEEVDWAAGGRSDFYEPLRPFGRLLRRTMSPAFPAFRPDVVLEDGFDLGEHGAPLTVLHTPGHTPGSVSLLHRTGRDVLVGDLLAGGMLVRDRPALPFFAQDTAQLARSVRAVLAREPGRLLPGHGRPVSADSVRGFGRIARR</sequence>
<dbReference type="PANTHER" id="PTHR42951:SF17">
    <property type="entry name" value="METALLO-BETA-LACTAMASE DOMAIN-CONTAINING PROTEIN"/>
    <property type="match status" value="1"/>
</dbReference>
<reference evidence="2 3" key="1">
    <citation type="journal article" date="2021" name="Arch. Microbiol.">
        <title>Myceligenerans indicum sp. nov., an actinobacterium isolated from mangrove sediment of Sundarbans, India.</title>
        <authorList>
            <person name="Asha K."/>
            <person name="Bhadury P."/>
        </authorList>
    </citation>
    <scope>NUCLEOTIDE SEQUENCE [LARGE SCALE GENOMIC DNA]</scope>
    <source>
        <strain evidence="2 3">I2</strain>
    </source>
</reference>
<organism evidence="2 3">
    <name type="scientific">Myceligenerans indicum</name>
    <dbReference type="NCBI Taxonomy" id="2593663"/>
    <lineage>
        <taxon>Bacteria</taxon>
        <taxon>Bacillati</taxon>
        <taxon>Actinomycetota</taxon>
        <taxon>Actinomycetes</taxon>
        <taxon>Micrococcales</taxon>
        <taxon>Promicromonosporaceae</taxon>
        <taxon>Myceligenerans</taxon>
    </lineage>
</organism>
<dbReference type="Proteomes" id="UP000675409">
    <property type="component" value="Unassembled WGS sequence"/>
</dbReference>
<dbReference type="CDD" id="cd07721">
    <property type="entry name" value="yflN-like_MBL-fold"/>
    <property type="match status" value="1"/>
</dbReference>
<dbReference type="InterPro" id="IPR050855">
    <property type="entry name" value="NDM-1-like"/>
</dbReference>
<dbReference type="InterPro" id="IPR001279">
    <property type="entry name" value="Metallo-B-lactamas"/>
</dbReference>
<dbReference type="Gene3D" id="3.60.15.10">
    <property type="entry name" value="Ribonuclease Z/Hydroxyacylglutathione hydrolase-like"/>
    <property type="match status" value="1"/>
</dbReference>
<dbReference type="RefSeq" id="WP_201845019.1">
    <property type="nucleotide sequence ID" value="NZ_JABBYC010000002.1"/>
</dbReference>
<evidence type="ECO:0000313" key="2">
    <source>
        <dbReference type="EMBL" id="MBL0885180.1"/>
    </source>
</evidence>
<name>A0ABS1LG15_9MICO</name>
<feature type="domain" description="Metallo-beta-lactamase" evidence="1">
    <location>
        <begin position="20"/>
        <end position="214"/>
    </location>
</feature>
<proteinExistence type="predicted"/>
<comment type="caution">
    <text evidence="2">The sequence shown here is derived from an EMBL/GenBank/DDBJ whole genome shotgun (WGS) entry which is preliminary data.</text>
</comment>
<keyword evidence="3" id="KW-1185">Reference proteome</keyword>
<dbReference type="Pfam" id="PF00753">
    <property type="entry name" value="Lactamase_B"/>
    <property type="match status" value="1"/>
</dbReference>
<dbReference type="SUPFAM" id="SSF56281">
    <property type="entry name" value="Metallo-hydrolase/oxidoreductase"/>
    <property type="match status" value="1"/>
</dbReference>